<evidence type="ECO:0000256" key="2">
    <source>
        <dbReference type="ARBA" id="ARBA00022670"/>
    </source>
</evidence>
<sequence>MMYIENTGLEDNLHHILTNRIPTSSSPSAAAAASALLLAHVREAAHNSASSQVPRVEEQHKPCNKEWVRRPEPQLVPVESLQTLDVAKRLPSIPKEALNGELENLAKNKEEEEPEEEFELLYVEDIDLPEGEANSSKLRSGTEEQPNESENKNRSTTHFVIDLNKFTGPASSTAAEEEEEYEYVVTRVAKKKSNRLPPTSLQESYQTTNSQPNLLHSQKFKRPVPEAIPIEIHRRKLVGDITASSSRDYSAVNGFEGPDCSYYSDLETAAAVSDRDCDTEVYNKDVQMGLDILNKIKQIFNWNPLPSQTDIASQEGKRKRSSFFRSEDYSGESASDHLIKYRKVENRFPKYVSHTEDDDVMHIAAPTPLKSNSFISNNMSSGRRSGIDKPALRKSMFSAPTITKQVIRNTSYADFEFSDEDEPQLVYPSTSRGVRHSPNTFNIPIMHSEELTKSSTQRPQPPPLIEVETARRSSYADALRQSNARVPISMAGRQGHLLGARNNSVSSSGEAASMSHSSRLINGLSSLRTNPNVTRSSILAQEKESEERDKYQKLLEQVMPRLYSSSNENKISTLTQQRRRSNILLAAATSSTRSSPANNRRSLGLSQSITKRPPLSSTINLDDDDDDNLSFNGIKPTPRLTKEKSSVPTTIVLDDDDDISDIVDLENTDRHVLSQCAKLKQEQNSLNILGANKAVPPKKKALPYVEPVNSFKERISACPHVKENWLESFQSKWSQRKRNILDEVKETVKVADKLTLERRAAEAEIQERLRKFQIVDPDLLVVDDFEDVLEPEFVELTQQHVERINAAIRGPLDTVLVSKFNLNITRRDIHTLCGHNWLNDEVINFYMNLLTERGELKSKSHGLPTVYAMNTFFVPRLIQAGHAGVKRWTRKVDIFSKDILPVPVHVGGVHWCMAIIHMKNRSIKYYDSMGTPNPTVLKALEQYLKDESLDKRKQPFDTSDFVIESVQGVPRQMNGSDCGVFSCMFAEYITRNKDITFSQQNMEYFRQKMVLEIVNGELLQ</sequence>
<keyword evidence="3" id="KW-0378">Hydrolase</keyword>
<dbReference type="GO" id="GO:0006508">
    <property type="term" value="P:proteolysis"/>
    <property type="evidence" value="ECO:0007669"/>
    <property type="project" value="UniProtKB-KW"/>
</dbReference>
<dbReference type="InterPro" id="IPR038765">
    <property type="entry name" value="Papain-like_cys_pep_sf"/>
</dbReference>
<feature type="domain" description="Ubiquitin-like protease family profile" evidence="7">
    <location>
        <begin position="822"/>
        <end position="989"/>
    </location>
</feature>
<comment type="similarity">
    <text evidence="1">Belongs to the peptidase C48 family.</text>
</comment>
<proteinExistence type="inferred from homology"/>
<dbReference type="KEGG" id="scac:106095877"/>
<dbReference type="AlphaFoldDB" id="A0A1I8PY03"/>
<dbReference type="GO" id="GO:0080090">
    <property type="term" value="P:regulation of primary metabolic process"/>
    <property type="evidence" value="ECO:0007669"/>
    <property type="project" value="UniProtKB-ARBA"/>
</dbReference>
<keyword evidence="9" id="KW-1185">Reference proteome</keyword>
<dbReference type="Pfam" id="PF02902">
    <property type="entry name" value="Peptidase_C48"/>
    <property type="match status" value="1"/>
</dbReference>
<evidence type="ECO:0000256" key="4">
    <source>
        <dbReference type="ARBA" id="ARBA00022807"/>
    </source>
</evidence>
<dbReference type="VEuPathDB" id="VectorBase:SCAU012127"/>
<evidence type="ECO:0000313" key="9">
    <source>
        <dbReference type="Proteomes" id="UP000095300"/>
    </source>
</evidence>
<dbReference type="OrthoDB" id="1939479at2759"/>
<dbReference type="EnsemblMetazoa" id="SCAU012127-RA">
    <property type="protein sequence ID" value="SCAU012127-PA"/>
    <property type="gene ID" value="SCAU012127"/>
</dbReference>
<protein>
    <recommendedName>
        <fullName evidence="7">Ubiquitin-like protease family profile domain-containing protein</fullName>
    </recommendedName>
</protein>
<feature type="compositionally biased region" description="Polar residues" evidence="6">
    <location>
        <begin position="604"/>
        <end position="620"/>
    </location>
</feature>
<name>A0A1I8PY03_STOCA</name>
<keyword evidence="4" id="KW-0788">Thiol protease</keyword>
<feature type="region of interest" description="Disordered" evidence="6">
    <location>
        <begin position="125"/>
        <end position="158"/>
    </location>
</feature>
<evidence type="ECO:0000259" key="7">
    <source>
        <dbReference type="PROSITE" id="PS50600"/>
    </source>
</evidence>
<evidence type="ECO:0000256" key="1">
    <source>
        <dbReference type="ARBA" id="ARBA00005234"/>
    </source>
</evidence>
<dbReference type="GO" id="GO:0016926">
    <property type="term" value="P:protein desumoylation"/>
    <property type="evidence" value="ECO:0007669"/>
    <property type="project" value="TreeGrafter"/>
</dbReference>
<reference evidence="8" key="1">
    <citation type="submission" date="2020-05" db="UniProtKB">
        <authorList>
            <consortium name="EnsemblMetazoa"/>
        </authorList>
    </citation>
    <scope>IDENTIFICATION</scope>
    <source>
        <strain evidence="8">USDA</strain>
    </source>
</reference>
<dbReference type="PANTHER" id="PTHR12606">
    <property type="entry name" value="SENTRIN/SUMO-SPECIFIC PROTEASE"/>
    <property type="match status" value="1"/>
</dbReference>
<keyword evidence="5" id="KW-0175">Coiled coil</keyword>
<dbReference type="GO" id="GO:0060255">
    <property type="term" value="P:regulation of macromolecule metabolic process"/>
    <property type="evidence" value="ECO:0007669"/>
    <property type="project" value="UniProtKB-ARBA"/>
</dbReference>
<evidence type="ECO:0000313" key="8">
    <source>
        <dbReference type="EnsemblMetazoa" id="SCAU012127-PA"/>
    </source>
</evidence>
<feature type="region of interest" description="Disordered" evidence="6">
    <location>
        <begin position="193"/>
        <end position="212"/>
    </location>
</feature>
<dbReference type="PANTHER" id="PTHR12606:SF141">
    <property type="entry name" value="GH15225P-RELATED"/>
    <property type="match status" value="1"/>
</dbReference>
<evidence type="ECO:0000256" key="3">
    <source>
        <dbReference type="ARBA" id="ARBA00022801"/>
    </source>
</evidence>
<evidence type="ECO:0000256" key="5">
    <source>
        <dbReference type="SAM" id="Coils"/>
    </source>
</evidence>
<feature type="region of interest" description="Disordered" evidence="6">
    <location>
        <begin position="587"/>
        <end position="624"/>
    </location>
</feature>
<dbReference type="STRING" id="35570.A0A1I8PY03"/>
<keyword evidence="2" id="KW-0645">Protease</keyword>
<dbReference type="Proteomes" id="UP000095300">
    <property type="component" value="Unassembled WGS sequence"/>
</dbReference>
<evidence type="ECO:0000256" key="6">
    <source>
        <dbReference type="SAM" id="MobiDB-lite"/>
    </source>
</evidence>
<feature type="coiled-coil region" evidence="5">
    <location>
        <begin position="744"/>
        <end position="771"/>
    </location>
</feature>
<accession>A0A1I8PY03</accession>
<organism evidence="8 9">
    <name type="scientific">Stomoxys calcitrans</name>
    <name type="common">Stable fly</name>
    <name type="synonym">Conops calcitrans</name>
    <dbReference type="NCBI Taxonomy" id="35570"/>
    <lineage>
        <taxon>Eukaryota</taxon>
        <taxon>Metazoa</taxon>
        <taxon>Ecdysozoa</taxon>
        <taxon>Arthropoda</taxon>
        <taxon>Hexapoda</taxon>
        <taxon>Insecta</taxon>
        <taxon>Pterygota</taxon>
        <taxon>Neoptera</taxon>
        <taxon>Endopterygota</taxon>
        <taxon>Diptera</taxon>
        <taxon>Brachycera</taxon>
        <taxon>Muscomorpha</taxon>
        <taxon>Muscoidea</taxon>
        <taxon>Muscidae</taxon>
        <taxon>Stomoxys</taxon>
    </lineage>
</organism>
<dbReference type="PROSITE" id="PS50600">
    <property type="entry name" value="ULP_PROTEASE"/>
    <property type="match status" value="1"/>
</dbReference>
<dbReference type="SUPFAM" id="SSF54001">
    <property type="entry name" value="Cysteine proteinases"/>
    <property type="match status" value="1"/>
</dbReference>
<dbReference type="Gene3D" id="3.40.395.10">
    <property type="entry name" value="Adenoviral Proteinase, Chain A"/>
    <property type="match status" value="1"/>
</dbReference>
<feature type="compositionally biased region" description="Low complexity" evidence="6">
    <location>
        <begin position="587"/>
        <end position="602"/>
    </location>
</feature>
<dbReference type="InterPro" id="IPR003653">
    <property type="entry name" value="Peptidase_C48_C"/>
</dbReference>
<dbReference type="GO" id="GO:0016929">
    <property type="term" value="F:deSUMOylase activity"/>
    <property type="evidence" value="ECO:0007669"/>
    <property type="project" value="TreeGrafter"/>
</dbReference>
<gene>
    <name evidence="8" type="primary">106095877</name>
</gene>
<dbReference type="FunFam" id="3.40.395.10:FF:000001">
    <property type="entry name" value="Sentrin-specific protease 1"/>
    <property type="match status" value="1"/>
</dbReference>
<dbReference type="GO" id="GO:0005634">
    <property type="term" value="C:nucleus"/>
    <property type="evidence" value="ECO:0007669"/>
    <property type="project" value="TreeGrafter"/>
</dbReference>
<feature type="compositionally biased region" description="Polar residues" evidence="6">
    <location>
        <begin position="196"/>
        <end position="212"/>
    </location>
</feature>